<dbReference type="AlphaFoldDB" id="A0AAD1WV24"/>
<sequence length="93" mass="9972">QKPAYTTTPNRVHRPTESSPSPPSTSSTSIFTKPDHAHKTARSGIACSRLRVLSPQPPSGHAHLKHVRRLTSSRPQAPKAMATPLNASAPHPT</sequence>
<organism evidence="2 3">
    <name type="scientific">Pelobates cultripes</name>
    <name type="common">Western spadefoot toad</name>
    <dbReference type="NCBI Taxonomy" id="61616"/>
    <lineage>
        <taxon>Eukaryota</taxon>
        <taxon>Metazoa</taxon>
        <taxon>Chordata</taxon>
        <taxon>Craniata</taxon>
        <taxon>Vertebrata</taxon>
        <taxon>Euteleostomi</taxon>
        <taxon>Amphibia</taxon>
        <taxon>Batrachia</taxon>
        <taxon>Anura</taxon>
        <taxon>Pelobatoidea</taxon>
        <taxon>Pelobatidae</taxon>
        <taxon>Pelobates</taxon>
    </lineage>
</organism>
<feature type="non-terminal residue" evidence="2">
    <location>
        <position position="1"/>
    </location>
</feature>
<name>A0AAD1WV24_PELCU</name>
<keyword evidence="3" id="KW-1185">Reference proteome</keyword>
<feature type="compositionally biased region" description="Polar residues" evidence="1">
    <location>
        <begin position="1"/>
        <end position="10"/>
    </location>
</feature>
<reference evidence="2" key="1">
    <citation type="submission" date="2022-03" db="EMBL/GenBank/DDBJ databases">
        <authorList>
            <person name="Alioto T."/>
            <person name="Alioto T."/>
            <person name="Gomez Garrido J."/>
        </authorList>
    </citation>
    <scope>NUCLEOTIDE SEQUENCE</scope>
</reference>
<accession>A0AAD1WV24</accession>
<feature type="non-terminal residue" evidence="2">
    <location>
        <position position="93"/>
    </location>
</feature>
<protein>
    <submittedName>
        <fullName evidence="2">Uncharacterized protein</fullName>
    </submittedName>
</protein>
<dbReference type="Proteomes" id="UP001295444">
    <property type="component" value="Chromosome 12"/>
</dbReference>
<feature type="compositionally biased region" description="Basic residues" evidence="1">
    <location>
        <begin position="62"/>
        <end position="71"/>
    </location>
</feature>
<evidence type="ECO:0000313" key="3">
    <source>
        <dbReference type="Proteomes" id="UP001295444"/>
    </source>
</evidence>
<dbReference type="EMBL" id="OW240923">
    <property type="protein sequence ID" value="CAH2324811.1"/>
    <property type="molecule type" value="Genomic_DNA"/>
</dbReference>
<evidence type="ECO:0000256" key="1">
    <source>
        <dbReference type="SAM" id="MobiDB-lite"/>
    </source>
</evidence>
<proteinExistence type="predicted"/>
<evidence type="ECO:0000313" key="2">
    <source>
        <dbReference type="EMBL" id="CAH2324811.1"/>
    </source>
</evidence>
<feature type="region of interest" description="Disordered" evidence="1">
    <location>
        <begin position="1"/>
        <end position="93"/>
    </location>
</feature>
<gene>
    <name evidence="2" type="ORF">PECUL_23A000424</name>
</gene>